<dbReference type="InterPro" id="IPR052908">
    <property type="entry name" value="AP-4-A_phosphorylase"/>
</dbReference>
<dbReference type="InterPro" id="IPR011146">
    <property type="entry name" value="HIT-like"/>
</dbReference>
<organism evidence="5 6">
    <name type="scientific">Halanaerobium polyolivorans</name>
    <dbReference type="NCBI Taxonomy" id="2886943"/>
    <lineage>
        <taxon>Bacteria</taxon>
        <taxon>Bacillati</taxon>
        <taxon>Bacillota</taxon>
        <taxon>Clostridia</taxon>
        <taxon>Halanaerobiales</taxon>
        <taxon>Halanaerobiaceae</taxon>
        <taxon>Halanaerobium</taxon>
    </lineage>
</organism>
<name>A0AAW4WZ73_9FIRM</name>
<accession>A0AAW4WZ73</accession>
<evidence type="ECO:0000256" key="2">
    <source>
        <dbReference type="PIRSR" id="PIRSR601310-3"/>
    </source>
</evidence>
<comment type="caution">
    <text evidence="5">The sequence shown here is derived from an EMBL/GenBank/DDBJ whole genome shotgun (WGS) entry which is preliminary data.</text>
</comment>
<dbReference type="EMBL" id="JAJFAT010000009">
    <property type="protein sequence ID" value="MCC3145139.1"/>
    <property type="molecule type" value="Genomic_DNA"/>
</dbReference>
<dbReference type="InterPro" id="IPR036265">
    <property type="entry name" value="HIT-like_sf"/>
</dbReference>
<evidence type="ECO:0000313" key="5">
    <source>
        <dbReference type="EMBL" id="MCC3145139.1"/>
    </source>
</evidence>
<dbReference type="RefSeq" id="WP_229345660.1">
    <property type="nucleotide sequence ID" value="NZ_JAJFAT010000009.1"/>
</dbReference>
<keyword evidence="6" id="KW-1185">Reference proteome</keyword>
<gene>
    <name evidence="5" type="ORF">LJ207_07360</name>
</gene>
<dbReference type="InterPro" id="IPR001310">
    <property type="entry name" value="Histidine_triad_HIT"/>
</dbReference>
<dbReference type="Pfam" id="PF01230">
    <property type="entry name" value="HIT"/>
    <property type="match status" value="1"/>
</dbReference>
<dbReference type="GO" id="GO:0003824">
    <property type="term" value="F:catalytic activity"/>
    <property type="evidence" value="ECO:0007669"/>
    <property type="project" value="InterPro"/>
</dbReference>
<reference evidence="5 6" key="1">
    <citation type="submission" date="2021-10" db="EMBL/GenBank/DDBJ databases">
        <authorList>
            <person name="Grouzdev D.S."/>
            <person name="Pantiukh K.S."/>
            <person name="Krutkina M.S."/>
        </authorList>
    </citation>
    <scope>NUCLEOTIDE SEQUENCE [LARGE SCALE GENOMIC DNA]</scope>
    <source>
        <strain evidence="5 6">Z-7514</strain>
    </source>
</reference>
<dbReference type="PRINTS" id="PR00332">
    <property type="entry name" value="HISTRIAD"/>
</dbReference>
<dbReference type="AlphaFoldDB" id="A0AAW4WZ73"/>
<evidence type="ECO:0000313" key="6">
    <source>
        <dbReference type="Proteomes" id="UP001199296"/>
    </source>
</evidence>
<dbReference type="PROSITE" id="PS51084">
    <property type="entry name" value="HIT_2"/>
    <property type="match status" value="1"/>
</dbReference>
<feature type="short sequence motif" description="Histidine triad motif" evidence="2 3">
    <location>
        <begin position="92"/>
        <end position="96"/>
    </location>
</feature>
<sequence>MGCIFCEYNKSDYIVENELAFAIYDNFPVNKGHILVIPKRHFSSYFEAETAEIEAIFELTKKCKNILDENYNPDGYNIGVNINYAGGQTIMHLHQHIIPRYKGDVENPRGGIRKLMPNLVEYDG</sequence>
<dbReference type="Proteomes" id="UP001199296">
    <property type="component" value="Unassembled WGS sequence"/>
</dbReference>
<dbReference type="SUPFAM" id="SSF54197">
    <property type="entry name" value="HIT-like"/>
    <property type="match status" value="1"/>
</dbReference>
<feature type="active site" description="Tele-AMP-histidine intermediate" evidence="1">
    <location>
        <position position="94"/>
    </location>
</feature>
<dbReference type="Gene3D" id="3.30.428.10">
    <property type="entry name" value="HIT-like"/>
    <property type="match status" value="1"/>
</dbReference>
<evidence type="ECO:0000256" key="3">
    <source>
        <dbReference type="PROSITE-ProRule" id="PRU00464"/>
    </source>
</evidence>
<feature type="domain" description="HIT" evidence="4">
    <location>
        <begin position="1"/>
        <end position="107"/>
    </location>
</feature>
<evidence type="ECO:0000259" key="4">
    <source>
        <dbReference type="PROSITE" id="PS51084"/>
    </source>
</evidence>
<dbReference type="PANTHER" id="PTHR42997:SF1">
    <property type="entry name" value="AP-4-A PHOSPHORYLASE"/>
    <property type="match status" value="1"/>
</dbReference>
<dbReference type="PANTHER" id="PTHR42997">
    <property type="entry name" value="HIT FAMILY HYDROLASE"/>
    <property type="match status" value="1"/>
</dbReference>
<evidence type="ECO:0000256" key="1">
    <source>
        <dbReference type="PIRSR" id="PIRSR601310-1"/>
    </source>
</evidence>
<proteinExistence type="predicted"/>
<protein>
    <submittedName>
        <fullName evidence="5">HIT family protein</fullName>
    </submittedName>
</protein>